<dbReference type="InterPro" id="IPR010400">
    <property type="entry name" value="PITH_dom"/>
</dbReference>
<dbReference type="Gene3D" id="2.60.120.470">
    <property type="entry name" value="PITH domain"/>
    <property type="match status" value="1"/>
</dbReference>
<sequence>MAPNITEISSTAEFDGIVRSLPPTQLLVIDFHALWCGPCHAIAPVLEQLSNSYKHVKFVKIDVDKQSQLAQRFQVRAMPTFKFLKGGREVDELRGASPPQLNALVSKHAGPVTAATAQAASSSSSSGPVKSSAPSDATESLLKHVISKGLTCLNESSEHPLSSIVGPNPGPRGRSYLESDVDPELLISIPFQDPVKLRSISIFSAISPGQAPKTVKLFINNTNIDFADAESLAPAQELELTTEQVKGDKIDLRLVRFQNVRSLHILVKDNQEDEETTRIDSIDIYGTTAEKGSDQTPATQSAGASGASMLDRLMGRK</sequence>
<dbReference type="PROSITE" id="PS51532">
    <property type="entry name" value="PITH"/>
    <property type="match status" value="1"/>
</dbReference>
<evidence type="ECO:0000256" key="3">
    <source>
        <dbReference type="SAM" id="MobiDB-lite"/>
    </source>
</evidence>
<dbReference type="PRINTS" id="PR00421">
    <property type="entry name" value="THIOREDOXIN"/>
</dbReference>
<dbReference type="SUPFAM" id="SSF52833">
    <property type="entry name" value="Thioredoxin-like"/>
    <property type="match status" value="1"/>
</dbReference>
<dbReference type="InterPro" id="IPR037047">
    <property type="entry name" value="PITH_dom_sf"/>
</dbReference>
<dbReference type="CDD" id="cd02947">
    <property type="entry name" value="TRX_family"/>
    <property type="match status" value="1"/>
</dbReference>
<evidence type="ECO:0000259" key="5">
    <source>
        <dbReference type="PROSITE" id="PS51532"/>
    </source>
</evidence>
<dbReference type="STRING" id="1296120.A0A1B9GSJ3"/>
<evidence type="ECO:0000313" key="6">
    <source>
        <dbReference type="EMBL" id="OCF34039.1"/>
    </source>
</evidence>
<gene>
    <name evidence="6" type="ORF">I316_04385</name>
</gene>
<dbReference type="AlphaFoldDB" id="A0A1B9GSJ3"/>
<evidence type="ECO:0000256" key="1">
    <source>
        <dbReference type="ARBA" id="ARBA00020570"/>
    </source>
</evidence>
<feature type="domain" description="PITH" evidence="5">
    <location>
        <begin position="130"/>
        <end position="304"/>
    </location>
</feature>
<organism evidence="6 7">
    <name type="scientific">Kwoniella heveanensis BCC8398</name>
    <dbReference type="NCBI Taxonomy" id="1296120"/>
    <lineage>
        <taxon>Eukaryota</taxon>
        <taxon>Fungi</taxon>
        <taxon>Dikarya</taxon>
        <taxon>Basidiomycota</taxon>
        <taxon>Agaricomycotina</taxon>
        <taxon>Tremellomycetes</taxon>
        <taxon>Tremellales</taxon>
        <taxon>Cryptococcaceae</taxon>
        <taxon>Kwoniella</taxon>
    </lineage>
</organism>
<dbReference type="GO" id="GO:0005737">
    <property type="term" value="C:cytoplasm"/>
    <property type="evidence" value="ECO:0007669"/>
    <property type="project" value="UniProtKB-ARBA"/>
</dbReference>
<dbReference type="SUPFAM" id="SSF49785">
    <property type="entry name" value="Galactose-binding domain-like"/>
    <property type="match status" value="1"/>
</dbReference>
<dbReference type="FunFam" id="3.40.30.10:FF:000245">
    <property type="entry name" value="Thioredoxin"/>
    <property type="match status" value="1"/>
</dbReference>
<proteinExistence type="predicted"/>
<evidence type="ECO:0000313" key="7">
    <source>
        <dbReference type="Proteomes" id="UP000092666"/>
    </source>
</evidence>
<dbReference type="PROSITE" id="PS00194">
    <property type="entry name" value="THIOREDOXIN_1"/>
    <property type="match status" value="1"/>
</dbReference>
<keyword evidence="7" id="KW-1185">Reference proteome</keyword>
<evidence type="ECO:0000256" key="2">
    <source>
        <dbReference type="ARBA" id="ARBA00023157"/>
    </source>
</evidence>
<dbReference type="Pfam" id="PF00085">
    <property type="entry name" value="Thioredoxin"/>
    <property type="match status" value="1"/>
</dbReference>
<keyword evidence="2" id="KW-1015">Disulfide bond</keyword>
<dbReference type="InterPro" id="IPR008979">
    <property type="entry name" value="Galactose-bd-like_sf"/>
</dbReference>
<protein>
    <recommendedName>
        <fullName evidence="1">Thioredoxin</fullName>
    </recommendedName>
</protein>
<reference evidence="6 7" key="1">
    <citation type="submission" date="2013-07" db="EMBL/GenBank/DDBJ databases">
        <title>The Genome Sequence of Cryptococcus heveanensis BCC8398.</title>
        <authorList>
            <consortium name="The Broad Institute Genome Sequencing Platform"/>
            <person name="Cuomo C."/>
            <person name="Litvintseva A."/>
            <person name="Chen Y."/>
            <person name="Heitman J."/>
            <person name="Sun S."/>
            <person name="Springer D."/>
            <person name="Dromer F."/>
            <person name="Young S.K."/>
            <person name="Zeng Q."/>
            <person name="Gargeya S."/>
            <person name="Fitzgerald M."/>
            <person name="Abouelleil A."/>
            <person name="Alvarado L."/>
            <person name="Berlin A.M."/>
            <person name="Chapman S.B."/>
            <person name="Dewar J."/>
            <person name="Goldberg J."/>
            <person name="Griggs A."/>
            <person name="Gujja S."/>
            <person name="Hansen M."/>
            <person name="Howarth C."/>
            <person name="Imamovic A."/>
            <person name="Larimer J."/>
            <person name="McCowan C."/>
            <person name="Murphy C."/>
            <person name="Pearson M."/>
            <person name="Priest M."/>
            <person name="Roberts A."/>
            <person name="Saif S."/>
            <person name="Shea T."/>
            <person name="Sykes S."/>
            <person name="Wortman J."/>
            <person name="Nusbaum C."/>
            <person name="Birren B."/>
        </authorList>
    </citation>
    <scope>NUCLEOTIDE SEQUENCE [LARGE SCALE GENOMIC DNA]</scope>
    <source>
        <strain evidence="6 7">BCC8398</strain>
    </source>
</reference>
<feature type="region of interest" description="Disordered" evidence="3">
    <location>
        <begin position="288"/>
        <end position="317"/>
    </location>
</feature>
<dbReference type="OrthoDB" id="10263751at2759"/>
<name>A0A1B9GSJ3_9TREE</name>
<dbReference type="Proteomes" id="UP000092666">
    <property type="component" value="Unassembled WGS sequence"/>
</dbReference>
<feature type="domain" description="Thioredoxin" evidence="4">
    <location>
        <begin position="1"/>
        <end position="110"/>
    </location>
</feature>
<feature type="compositionally biased region" description="Polar residues" evidence="3">
    <location>
        <begin position="294"/>
        <end position="303"/>
    </location>
</feature>
<feature type="region of interest" description="Disordered" evidence="3">
    <location>
        <begin position="115"/>
        <end position="135"/>
    </location>
</feature>
<accession>A0A1B9GSJ3</accession>
<dbReference type="EMBL" id="KI669502">
    <property type="protein sequence ID" value="OCF34039.1"/>
    <property type="molecule type" value="Genomic_DNA"/>
</dbReference>
<dbReference type="PROSITE" id="PS51352">
    <property type="entry name" value="THIOREDOXIN_2"/>
    <property type="match status" value="1"/>
</dbReference>
<feature type="region of interest" description="Disordered" evidence="3">
    <location>
        <begin position="157"/>
        <end position="177"/>
    </location>
</feature>
<dbReference type="Gene3D" id="3.40.30.10">
    <property type="entry name" value="Glutaredoxin"/>
    <property type="match status" value="1"/>
</dbReference>
<evidence type="ECO:0000259" key="4">
    <source>
        <dbReference type="PROSITE" id="PS51352"/>
    </source>
</evidence>
<dbReference type="PANTHER" id="PTHR46115">
    <property type="entry name" value="THIOREDOXIN-LIKE PROTEIN 1"/>
    <property type="match status" value="1"/>
</dbReference>
<dbReference type="Pfam" id="PF06201">
    <property type="entry name" value="PITH"/>
    <property type="match status" value="1"/>
</dbReference>
<dbReference type="InterPro" id="IPR013766">
    <property type="entry name" value="Thioredoxin_domain"/>
</dbReference>
<dbReference type="InterPro" id="IPR017937">
    <property type="entry name" value="Thioredoxin_CS"/>
</dbReference>
<reference evidence="7" key="2">
    <citation type="submission" date="2013-12" db="EMBL/GenBank/DDBJ databases">
        <title>Evolution of pathogenesis and genome organization in the Tremellales.</title>
        <authorList>
            <person name="Cuomo C."/>
            <person name="Litvintseva A."/>
            <person name="Heitman J."/>
            <person name="Chen Y."/>
            <person name="Sun S."/>
            <person name="Springer D."/>
            <person name="Dromer F."/>
            <person name="Young S."/>
            <person name="Zeng Q."/>
            <person name="Chapman S."/>
            <person name="Gujja S."/>
            <person name="Saif S."/>
            <person name="Birren B."/>
        </authorList>
    </citation>
    <scope>NUCLEOTIDE SEQUENCE [LARGE SCALE GENOMIC DNA]</scope>
    <source>
        <strain evidence="7">BCC8398</strain>
    </source>
</reference>
<dbReference type="InterPro" id="IPR036249">
    <property type="entry name" value="Thioredoxin-like_sf"/>
</dbReference>